<name>A0A0F9BCT0_9ZZZZ</name>
<sequence>MRGLLDLRKFCSIMELWIGNLAPCAHQLTPIELVGLRNLKMVANPPQTISSVGVSHLSVGWHRQRQEEVRSGLIPLVSP</sequence>
<proteinExistence type="predicted"/>
<feature type="non-terminal residue" evidence="1">
    <location>
        <position position="79"/>
    </location>
</feature>
<comment type="caution">
    <text evidence="1">The sequence shown here is derived from an EMBL/GenBank/DDBJ whole genome shotgun (WGS) entry which is preliminary data.</text>
</comment>
<dbReference type="AlphaFoldDB" id="A0A0F9BCT0"/>
<dbReference type="EMBL" id="LAZR01041559">
    <property type="protein sequence ID" value="KKL11662.1"/>
    <property type="molecule type" value="Genomic_DNA"/>
</dbReference>
<accession>A0A0F9BCT0</accession>
<protein>
    <submittedName>
        <fullName evidence="1">Uncharacterized protein</fullName>
    </submittedName>
</protein>
<evidence type="ECO:0000313" key="1">
    <source>
        <dbReference type="EMBL" id="KKL11662.1"/>
    </source>
</evidence>
<reference evidence="1" key="1">
    <citation type="journal article" date="2015" name="Nature">
        <title>Complex archaea that bridge the gap between prokaryotes and eukaryotes.</title>
        <authorList>
            <person name="Spang A."/>
            <person name="Saw J.H."/>
            <person name="Jorgensen S.L."/>
            <person name="Zaremba-Niedzwiedzka K."/>
            <person name="Martijn J."/>
            <person name="Lind A.E."/>
            <person name="van Eijk R."/>
            <person name="Schleper C."/>
            <person name="Guy L."/>
            <person name="Ettema T.J."/>
        </authorList>
    </citation>
    <scope>NUCLEOTIDE SEQUENCE</scope>
</reference>
<organism evidence="1">
    <name type="scientific">marine sediment metagenome</name>
    <dbReference type="NCBI Taxonomy" id="412755"/>
    <lineage>
        <taxon>unclassified sequences</taxon>
        <taxon>metagenomes</taxon>
        <taxon>ecological metagenomes</taxon>
    </lineage>
</organism>
<gene>
    <name evidence="1" type="ORF">LCGC14_2543500</name>
</gene>